<feature type="domain" description="O-antigen ligase-related" evidence="6">
    <location>
        <begin position="242"/>
        <end position="386"/>
    </location>
</feature>
<sequence>MTTAVRTLPAPLHSLPLVPLVACSAAALGVLVGFDERFAVGGLGAVALAACCFLRPAVGLLLWLPAVFVAASAAGGALLRAGFVLCVGAWAAEAIRRRSIMDERLREFRWLIALVIAMYLWFGATMLWAAEPAATLREYRWWPIPLTVFGLVLIRITSIRRLLLLVTTFVAAATLAATTGMIALRSTASATADPLNSVDNRVSGAAGDPNMLCAGLVAAAILAFGLACTVRSARVRSMIALAILVLAAAAAGTASRMVVISSGVALLAALVIFRHVIGRVLAAALCVVAPAALWFWSFPPAWQRMVVSSDGGSGREDLWRAALHLALENPILGLGLENFQVHKPAVALQIGQVQNASAVAEKPLVAHNTYLQLWVDSGVIGLALFLTIVVFCIWCSLRAARLLASAGRRDLAALSRSVAVAVISMLGSALFLTIARDFRLWLLLAMGPILLSLARAETPWRHEHRAETTPIAGKCPQP</sequence>
<dbReference type="GO" id="GO:0016020">
    <property type="term" value="C:membrane"/>
    <property type="evidence" value="ECO:0007669"/>
    <property type="project" value="UniProtKB-SubCell"/>
</dbReference>
<evidence type="ECO:0000256" key="4">
    <source>
        <dbReference type="ARBA" id="ARBA00023136"/>
    </source>
</evidence>
<protein>
    <submittedName>
        <fullName evidence="7">O-antigen ligase</fullName>
    </submittedName>
</protein>
<feature type="transmembrane region" description="Helical" evidence="5">
    <location>
        <begin position="411"/>
        <end position="432"/>
    </location>
</feature>
<dbReference type="EMBL" id="FONV01000010">
    <property type="protein sequence ID" value="SFF41357.1"/>
    <property type="molecule type" value="Genomic_DNA"/>
</dbReference>
<evidence type="ECO:0000313" key="7">
    <source>
        <dbReference type="EMBL" id="SFF41357.1"/>
    </source>
</evidence>
<dbReference type="Proteomes" id="UP000199645">
    <property type="component" value="Unassembled WGS sequence"/>
</dbReference>
<proteinExistence type="predicted"/>
<dbReference type="PANTHER" id="PTHR37422">
    <property type="entry name" value="TEICHURONIC ACID BIOSYNTHESIS PROTEIN TUAE"/>
    <property type="match status" value="1"/>
</dbReference>
<evidence type="ECO:0000256" key="1">
    <source>
        <dbReference type="ARBA" id="ARBA00004141"/>
    </source>
</evidence>
<feature type="transmembrane region" description="Helical" evidence="5">
    <location>
        <begin position="235"/>
        <end position="251"/>
    </location>
</feature>
<evidence type="ECO:0000313" key="8">
    <source>
        <dbReference type="Proteomes" id="UP000199645"/>
    </source>
</evidence>
<name>A0A1I2IJY4_9ACTN</name>
<keyword evidence="7" id="KW-0436">Ligase</keyword>
<gene>
    <name evidence="7" type="ORF">SAMN05421541_11012</name>
</gene>
<dbReference type="STRING" id="35752.SAMN05421541_11012"/>
<dbReference type="Pfam" id="PF04932">
    <property type="entry name" value="Wzy_C"/>
    <property type="match status" value="1"/>
</dbReference>
<evidence type="ECO:0000256" key="5">
    <source>
        <dbReference type="SAM" id="Phobius"/>
    </source>
</evidence>
<feature type="transmembrane region" description="Helical" evidence="5">
    <location>
        <begin position="12"/>
        <end position="31"/>
    </location>
</feature>
<feature type="transmembrane region" description="Helical" evidence="5">
    <location>
        <begin position="141"/>
        <end position="157"/>
    </location>
</feature>
<evidence type="ECO:0000259" key="6">
    <source>
        <dbReference type="Pfam" id="PF04932"/>
    </source>
</evidence>
<reference evidence="7 8" key="1">
    <citation type="submission" date="2016-10" db="EMBL/GenBank/DDBJ databases">
        <authorList>
            <person name="de Groot N.N."/>
        </authorList>
    </citation>
    <scope>NUCLEOTIDE SEQUENCE [LARGE SCALE GENOMIC DNA]</scope>
    <source>
        <strain evidence="7 8">DSM 43019</strain>
    </source>
</reference>
<feature type="transmembrane region" description="Helical" evidence="5">
    <location>
        <begin position="379"/>
        <end position="399"/>
    </location>
</feature>
<dbReference type="AlphaFoldDB" id="A0A1I2IJY4"/>
<feature type="transmembrane region" description="Helical" evidence="5">
    <location>
        <begin position="38"/>
        <end position="57"/>
    </location>
</feature>
<dbReference type="InterPro" id="IPR007016">
    <property type="entry name" value="O-antigen_ligase-rel_domated"/>
</dbReference>
<keyword evidence="8" id="KW-1185">Reference proteome</keyword>
<feature type="transmembrane region" description="Helical" evidence="5">
    <location>
        <begin position="63"/>
        <end position="90"/>
    </location>
</feature>
<feature type="transmembrane region" description="Helical" evidence="5">
    <location>
        <begin position="257"/>
        <end position="273"/>
    </location>
</feature>
<keyword evidence="3 5" id="KW-1133">Transmembrane helix</keyword>
<feature type="transmembrane region" description="Helical" evidence="5">
    <location>
        <begin position="162"/>
        <end position="184"/>
    </location>
</feature>
<feature type="transmembrane region" description="Helical" evidence="5">
    <location>
        <begin position="110"/>
        <end position="129"/>
    </location>
</feature>
<dbReference type="InterPro" id="IPR051533">
    <property type="entry name" value="WaaL-like"/>
</dbReference>
<dbReference type="PANTHER" id="PTHR37422:SF13">
    <property type="entry name" value="LIPOPOLYSACCHARIDE BIOSYNTHESIS PROTEIN PA4999-RELATED"/>
    <property type="match status" value="1"/>
</dbReference>
<comment type="subcellular location">
    <subcellularLocation>
        <location evidence="1">Membrane</location>
        <topology evidence="1">Multi-pass membrane protein</topology>
    </subcellularLocation>
</comment>
<keyword evidence="4 5" id="KW-0472">Membrane</keyword>
<evidence type="ECO:0000256" key="2">
    <source>
        <dbReference type="ARBA" id="ARBA00022692"/>
    </source>
</evidence>
<evidence type="ECO:0000256" key="3">
    <source>
        <dbReference type="ARBA" id="ARBA00022989"/>
    </source>
</evidence>
<accession>A0A1I2IJY4</accession>
<organism evidence="7 8">
    <name type="scientific">Actinoplanes philippinensis</name>
    <dbReference type="NCBI Taxonomy" id="35752"/>
    <lineage>
        <taxon>Bacteria</taxon>
        <taxon>Bacillati</taxon>
        <taxon>Actinomycetota</taxon>
        <taxon>Actinomycetes</taxon>
        <taxon>Micromonosporales</taxon>
        <taxon>Micromonosporaceae</taxon>
        <taxon>Actinoplanes</taxon>
    </lineage>
</organism>
<dbReference type="RefSeq" id="WP_177319910.1">
    <property type="nucleotide sequence ID" value="NZ_BOMT01000059.1"/>
</dbReference>
<feature type="transmembrane region" description="Helical" evidence="5">
    <location>
        <begin position="209"/>
        <end position="228"/>
    </location>
</feature>
<keyword evidence="2 5" id="KW-0812">Transmembrane</keyword>
<feature type="transmembrane region" description="Helical" evidence="5">
    <location>
        <begin position="280"/>
        <end position="298"/>
    </location>
</feature>
<dbReference type="GO" id="GO:0016874">
    <property type="term" value="F:ligase activity"/>
    <property type="evidence" value="ECO:0007669"/>
    <property type="project" value="UniProtKB-KW"/>
</dbReference>